<dbReference type="EMBL" id="JANBOH010000119">
    <property type="protein sequence ID" value="KAJ1645196.1"/>
    <property type="molecule type" value="Genomic_DNA"/>
</dbReference>
<dbReference type="Proteomes" id="UP001145021">
    <property type="component" value="Unassembled WGS sequence"/>
</dbReference>
<evidence type="ECO:0000313" key="3">
    <source>
        <dbReference type="Proteomes" id="UP001145021"/>
    </source>
</evidence>
<dbReference type="AlphaFoldDB" id="A0A9W7XM63"/>
<reference evidence="2" key="1">
    <citation type="submission" date="2022-07" db="EMBL/GenBank/DDBJ databases">
        <title>Phylogenomic reconstructions and comparative analyses of Kickxellomycotina fungi.</title>
        <authorList>
            <person name="Reynolds N.K."/>
            <person name="Stajich J.E."/>
            <person name="Barry K."/>
            <person name="Grigoriev I.V."/>
            <person name="Crous P."/>
            <person name="Smith M.E."/>
        </authorList>
    </citation>
    <scope>NUCLEOTIDE SEQUENCE</scope>
    <source>
        <strain evidence="2">NBRC 105413</strain>
    </source>
</reference>
<feature type="region of interest" description="Disordered" evidence="1">
    <location>
        <begin position="1"/>
        <end position="58"/>
    </location>
</feature>
<name>A0A9W7XM63_9FUNG</name>
<protein>
    <submittedName>
        <fullName evidence="2">Uncharacterized protein</fullName>
    </submittedName>
</protein>
<organism evidence="2 3">
    <name type="scientific">Coemansia asiatica</name>
    <dbReference type="NCBI Taxonomy" id="1052880"/>
    <lineage>
        <taxon>Eukaryota</taxon>
        <taxon>Fungi</taxon>
        <taxon>Fungi incertae sedis</taxon>
        <taxon>Zoopagomycota</taxon>
        <taxon>Kickxellomycotina</taxon>
        <taxon>Kickxellomycetes</taxon>
        <taxon>Kickxellales</taxon>
        <taxon>Kickxellaceae</taxon>
        <taxon>Coemansia</taxon>
    </lineage>
</organism>
<feature type="compositionally biased region" description="Basic and acidic residues" evidence="1">
    <location>
        <begin position="112"/>
        <end position="124"/>
    </location>
</feature>
<comment type="caution">
    <text evidence="2">The sequence shown here is derived from an EMBL/GenBank/DDBJ whole genome shotgun (WGS) entry which is preliminary data.</text>
</comment>
<keyword evidence="3" id="KW-1185">Reference proteome</keyword>
<proteinExistence type="predicted"/>
<gene>
    <name evidence="2" type="ORF">LPJ64_003200</name>
</gene>
<feature type="compositionally biased region" description="Basic and acidic residues" evidence="1">
    <location>
        <begin position="33"/>
        <end position="45"/>
    </location>
</feature>
<accession>A0A9W7XM63</accession>
<evidence type="ECO:0000256" key="1">
    <source>
        <dbReference type="SAM" id="MobiDB-lite"/>
    </source>
</evidence>
<evidence type="ECO:0000313" key="2">
    <source>
        <dbReference type="EMBL" id="KAJ1645196.1"/>
    </source>
</evidence>
<feature type="region of interest" description="Disordered" evidence="1">
    <location>
        <begin position="90"/>
        <end position="124"/>
    </location>
</feature>
<sequence length="124" mass="14379">MESENSELLAGHPAATKVAGRRMSQNTGVPTMIKERGSLSNNKDKEDEEEDSEQLIRQDDNKYMFEQMQRHQQNIVKQQHSKAMNHEINRAPDPVKNKHIRQPPRFPAGLPKETKMIMKEMKDN</sequence>